<evidence type="ECO:0000313" key="3">
    <source>
        <dbReference type="Proteomes" id="UP000595691"/>
    </source>
</evidence>
<dbReference type="SUPFAM" id="SSF63520">
    <property type="entry name" value="PTS-regulatory domain, PRD"/>
    <property type="match status" value="1"/>
</dbReference>
<keyword evidence="3" id="KW-1185">Reference proteome</keyword>
<dbReference type="Proteomes" id="UP000595691">
    <property type="component" value="Chromosome"/>
</dbReference>
<proteinExistence type="predicted"/>
<reference evidence="2 3" key="1">
    <citation type="submission" date="2020-11" db="EMBL/GenBank/DDBJ databases">
        <title>Taxonomic evaluation of the Bacillus sporothermodurans group of bacteria based on whole genome sequences.</title>
        <authorList>
            <person name="Fiedler G."/>
            <person name="Herbstmann A.-D."/>
            <person name="Doll E."/>
            <person name="Wenning M."/>
            <person name="Brinks E."/>
            <person name="Kabisch J."/>
            <person name="Breitenwieser F."/>
            <person name="Lappann M."/>
            <person name="Boehnlein C."/>
            <person name="Franz C."/>
        </authorList>
    </citation>
    <scope>NUCLEOTIDE SEQUENCE [LARGE SCALE GENOMIC DNA]</scope>
    <source>
        <strain evidence="2 3">JCM 19841</strain>
    </source>
</reference>
<protein>
    <submittedName>
        <fullName evidence="2">PRD domain-containing protein</fullName>
    </submittedName>
</protein>
<dbReference type="InterPro" id="IPR036634">
    <property type="entry name" value="PRD_sf"/>
</dbReference>
<sequence>MRKLLNTKDYPREYKCAESIHSYVADIAEVTITEEEVLYLMIHLVRLG</sequence>
<dbReference type="EMBL" id="CP065425">
    <property type="protein sequence ID" value="QQZ10109.1"/>
    <property type="molecule type" value="Genomic_DNA"/>
</dbReference>
<feature type="domain" description="PRD" evidence="1">
    <location>
        <begin position="1"/>
        <end position="48"/>
    </location>
</feature>
<name>A0ABX7E4H4_9BACI</name>
<dbReference type="InterPro" id="IPR011608">
    <property type="entry name" value="PRD"/>
</dbReference>
<gene>
    <name evidence="2" type="ORF">I5776_03885</name>
</gene>
<dbReference type="PROSITE" id="PS51372">
    <property type="entry name" value="PRD_2"/>
    <property type="match status" value="1"/>
</dbReference>
<accession>A0ABX7E4H4</accession>
<evidence type="ECO:0000313" key="2">
    <source>
        <dbReference type="EMBL" id="QQZ10109.1"/>
    </source>
</evidence>
<evidence type="ECO:0000259" key="1">
    <source>
        <dbReference type="PROSITE" id="PS51372"/>
    </source>
</evidence>
<dbReference type="RefSeq" id="WP_202779053.1">
    <property type="nucleotide sequence ID" value="NZ_CP065425.1"/>
</dbReference>
<dbReference type="Pfam" id="PF00874">
    <property type="entry name" value="PRD"/>
    <property type="match status" value="1"/>
</dbReference>
<organism evidence="2 3">
    <name type="scientific">Heyndrickxia vini</name>
    <dbReference type="NCBI Taxonomy" id="1476025"/>
    <lineage>
        <taxon>Bacteria</taxon>
        <taxon>Bacillati</taxon>
        <taxon>Bacillota</taxon>
        <taxon>Bacilli</taxon>
        <taxon>Bacillales</taxon>
        <taxon>Bacillaceae</taxon>
        <taxon>Heyndrickxia</taxon>
    </lineage>
</organism>
<dbReference type="Gene3D" id="1.10.1790.10">
    <property type="entry name" value="PRD domain"/>
    <property type="match status" value="1"/>
</dbReference>